<dbReference type="GO" id="GO:0019674">
    <property type="term" value="P:NAD+ metabolic process"/>
    <property type="evidence" value="ECO:0007669"/>
    <property type="project" value="InterPro"/>
</dbReference>
<proteinExistence type="inferred from homology"/>
<dbReference type="InterPro" id="IPR016064">
    <property type="entry name" value="NAD/diacylglycerol_kinase_sf"/>
</dbReference>
<keyword evidence="8" id="KW-0963">Cytoplasm</keyword>
<feature type="binding site" evidence="8">
    <location>
        <position position="166"/>
    </location>
    <ligand>
        <name>NAD(+)</name>
        <dbReference type="ChEBI" id="CHEBI:57540"/>
    </ligand>
</feature>
<comment type="catalytic activity">
    <reaction evidence="7 8">
        <text>NAD(+) + ATP = ADP + NADP(+) + H(+)</text>
        <dbReference type="Rhea" id="RHEA:18629"/>
        <dbReference type="ChEBI" id="CHEBI:15378"/>
        <dbReference type="ChEBI" id="CHEBI:30616"/>
        <dbReference type="ChEBI" id="CHEBI:57540"/>
        <dbReference type="ChEBI" id="CHEBI:58349"/>
        <dbReference type="ChEBI" id="CHEBI:456216"/>
        <dbReference type="EC" id="2.7.1.23"/>
    </reaction>
</comment>
<dbReference type="GO" id="GO:0003951">
    <property type="term" value="F:NAD+ kinase activity"/>
    <property type="evidence" value="ECO:0007669"/>
    <property type="project" value="UniProtKB-UniRule"/>
</dbReference>
<dbReference type="GO" id="GO:0046872">
    <property type="term" value="F:metal ion binding"/>
    <property type="evidence" value="ECO:0007669"/>
    <property type="project" value="UniProtKB-UniRule"/>
</dbReference>
<evidence type="ECO:0000256" key="2">
    <source>
        <dbReference type="ARBA" id="ARBA00022741"/>
    </source>
</evidence>
<dbReference type="Gene3D" id="3.40.50.10330">
    <property type="entry name" value="Probable inorganic polyphosphate/atp-NAD kinase, domain 1"/>
    <property type="match status" value="1"/>
</dbReference>
<comment type="function">
    <text evidence="8">Involved in the regulation of the intracellular balance of NAD and NADP, and is a key enzyme in the biosynthesis of NADP. Catalyzes specifically the phosphorylation on 2'-hydroxyl of the adenosine moiety of NAD to yield NADP.</text>
</comment>
<protein>
    <recommendedName>
        <fullName evidence="8">NAD kinase</fullName>
        <ecNumber evidence="8">2.7.1.23</ecNumber>
    </recommendedName>
    <alternativeName>
        <fullName evidence="8">ATP-dependent NAD kinase</fullName>
    </alternativeName>
</protein>
<evidence type="ECO:0000256" key="7">
    <source>
        <dbReference type="ARBA" id="ARBA00047925"/>
    </source>
</evidence>
<reference evidence="9 10" key="1">
    <citation type="submission" date="2016-02" db="EMBL/GenBank/DDBJ databases">
        <title>Genome sequence of Clostridium tepidiprofundi DSM 19306.</title>
        <authorList>
            <person name="Poehlein A."/>
            <person name="Daniel R."/>
        </authorList>
    </citation>
    <scope>NUCLEOTIDE SEQUENCE [LARGE SCALE GENOMIC DNA]</scope>
    <source>
        <strain evidence="9 10">DSM 19306</strain>
    </source>
</reference>
<keyword evidence="3 8" id="KW-0418">Kinase</keyword>
<name>A0A151B7I6_9CLOT</name>
<dbReference type="GO" id="GO:0006741">
    <property type="term" value="P:NADP+ biosynthetic process"/>
    <property type="evidence" value="ECO:0007669"/>
    <property type="project" value="UniProtKB-UniRule"/>
</dbReference>
<dbReference type="HAMAP" id="MF_00361">
    <property type="entry name" value="NAD_kinase"/>
    <property type="match status" value="1"/>
</dbReference>
<feature type="binding site" evidence="8">
    <location>
        <begin position="136"/>
        <end position="137"/>
    </location>
    <ligand>
        <name>NAD(+)</name>
        <dbReference type="ChEBI" id="CHEBI:57540"/>
    </ligand>
</feature>
<evidence type="ECO:0000256" key="4">
    <source>
        <dbReference type="ARBA" id="ARBA00022840"/>
    </source>
</evidence>
<organism evidence="9 10">
    <name type="scientific">Clostridium tepidiprofundi DSM 19306</name>
    <dbReference type="NCBI Taxonomy" id="1121338"/>
    <lineage>
        <taxon>Bacteria</taxon>
        <taxon>Bacillati</taxon>
        <taxon>Bacillota</taxon>
        <taxon>Clostridia</taxon>
        <taxon>Eubacteriales</taxon>
        <taxon>Clostridiaceae</taxon>
        <taxon>Clostridium</taxon>
    </lineage>
</organism>
<feature type="binding site" evidence="8">
    <location>
        <position position="238"/>
    </location>
    <ligand>
        <name>NAD(+)</name>
        <dbReference type="ChEBI" id="CHEBI:57540"/>
    </ligand>
</feature>
<keyword evidence="10" id="KW-1185">Reference proteome</keyword>
<dbReference type="GO" id="GO:0051287">
    <property type="term" value="F:NAD binding"/>
    <property type="evidence" value="ECO:0007669"/>
    <property type="project" value="UniProtKB-ARBA"/>
</dbReference>
<comment type="subcellular location">
    <subcellularLocation>
        <location evidence="8">Cytoplasm</location>
    </subcellularLocation>
</comment>
<dbReference type="SUPFAM" id="SSF111331">
    <property type="entry name" value="NAD kinase/diacylglycerol kinase-like"/>
    <property type="match status" value="1"/>
</dbReference>
<gene>
    <name evidence="8 9" type="primary">nadK</name>
    <name evidence="9" type="ORF">CLTEP_00950</name>
</gene>
<feature type="binding site" evidence="8">
    <location>
        <begin position="177"/>
        <end position="182"/>
    </location>
    <ligand>
        <name>NAD(+)</name>
        <dbReference type="ChEBI" id="CHEBI:57540"/>
    </ligand>
</feature>
<dbReference type="RefSeq" id="WP_066820918.1">
    <property type="nucleotide sequence ID" value="NZ_LTBA01000001.1"/>
</dbReference>
<dbReference type="GO" id="GO:0005524">
    <property type="term" value="F:ATP binding"/>
    <property type="evidence" value="ECO:0007669"/>
    <property type="project" value="UniProtKB-KW"/>
</dbReference>
<feature type="binding site" evidence="8">
    <location>
        <begin position="60"/>
        <end position="61"/>
    </location>
    <ligand>
        <name>NAD(+)</name>
        <dbReference type="ChEBI" id="CHEBI:57540"/>
    </ligand>
</feature>
<evidence type="ECO:0000256" key="3">
    <source>
        <dbReference type="ARBA" id="ARBA00022777"/>
    </source>
</evidence>
<comment type="caution">
    <text evidence="9">The sequence shown here is derived from an EMBL/GenBank/DDBJ whole genome shotgun (WGS) entry which is preliminary data.</text>
</comment>
<dbReference type="AlphaFoldDB" id="A0A151B7I6"/>
<feature type="binding site" evidence="8">
    <location>
        <position position="65"/>
    </location>
    <ligand>
        <name>NAD(+)</name>
        <dbReference type="ChEBI" id="CHEBI:57540"/>
    </ligand>
</feature>
<feature type="active site" description="Proton acceptor" evidence="8">
    <location>
        <position position="60"/>
    </location>
</feature>
<evidence type="ECO:0000256" key="1">
    <source>
        <dbReference type="ARBA" id="ARBA00022679"/>
    </source>
</evidence>
<comment type="caution">
    <text evidence="8">Lacks conserved residue(s) required for the propagation of feature annotation.</text>
</comment>
<dbReference type="FunFam" id="2.60.200.30:FF:000009">
    <property type="entry name" value="Poly(P)/ATP NAD kinase"/>
    <property type="match status" value="1"/>
</dbReference>
<dbReference type="EMBL" id="LTBA01000001">
    <property type="protein sequence ID" value="KYH35702.1"/>
    <property type="molecule type" value="Genomic_DNA"/>
</dbReference>
<dbReference type="Proteomes" id="UP000075531">
    <property type="component" value="Unassembled WGS sequence"/>
</dbReference>
<evidence type="ECO:0000313" key="9">
    <source>
        <dbReference type="EMBL" id="KYH35702.1"/>
    </source>
</evidence>
<comment type="cofactor">
    <cofactor evidence="8">
        <name>a divalent metal cation</name>
        <dbReference type="ChEBI" id="CHEBI:60240"/>
    </cofactor>
</comment>
<keyword evidence="2 8" id="KW-0547">Nucleotide-binding</keyword>
<dbReference type="Pfam" id="PF20143">
    <property type="entry name" value="NAD_kinase_C"/>
    <property type="match status" value="1"/>
</dbReference>
<dbReference type="PATRIC" id="fig|1121338.3.peg.97"/>
<evidence type="ECO:0000256" key="5">
    <source>
        <dbReference type="ARBA" id="ARBA00022857"/>
    </source>
</evidence>
<keyword evidence="4 8" id="KW-0067">ATP-binding</keyword>
<dbReference type="Gene3D" id="2.60.200.30">
    <property type="entry name" value="Probable inorganic polyphosphate/atp-NAD kinase, domain 2"/>
    <property type="match status" value="1"/>
</dbReference>
<keyword evidence="5 8" id="KW-0521">NADP</keyword>
<keyword evidence="6 8" id="KW-0520">NAD</keyword>
<comment type="similarity">
    <text evidence="8">Belongs to the NAD kinase family.</text>
</comment>
<dbReference type="Pfam" id="PF01513">
    <property type="entry name" value="NAD_kinase"/>
    <property type="match status" value="1"/>
</dbReference>
<dbReference type="OrthoDB" id="9774737at2"/>
<dbReference type="InterPro" id="IPR002504">
    <property type="entry name" value="NADK"/>
</dbReference>
<feature type="binding site" evidence="8">
    <location>
        <position position="147"/>
    </location>
    <ligand>
        <name>NAD(+)</name>
        <dbReference type="ChEBI" id="CHEBI:57540"/>
    </ligand>
</feature>
<keyword evidence="1 8" id="KW-0808">Transferase</keyword>
<accession>A0A151B7I6</accession>
<dbReference type="PANTHER" id="PTHR20275:SF0">
    <property type="entry name" value="NAD KINASE"/>
    <property type="match status" value="1"/>
</dbReference>
<dbReference type="PANTHER" id="PTHR20275">
    <property type="entry name" value="NAD KINASE"/>
    <property type="match status" value="1"/>
</dbReference>
<dbReference type="EC" id="2.7.1.23" evidence="8"/>
<sequence length="281" mass="31590">MRKIGISVNTTKDTQGKVLEYVIKCIKNNIKNSYIEVFEDGIIKQEDIVELEMLIVLGGDGTILRASRAIGDIDIPILGVNIGHLGFLASVEITEFEYAIEKIVNGKYYIEDRMMLKCNICKYGKVRKELKFAALNDIVITKGTLSRIVEFDIEINNSFYTNFNSDGVIISTPTGSTAYSLSAGGPLIYPTLNVISITPICPHTLAMRTLIVDEKSNIRVKVNGTNNNNDVFLTIDGQEVIRFEDGYEVNIEVNDKKCRLIKLEGYNYFNILRNKIISKNR</sequence>
<dbReference type="InterPro" id="IPR017438">
    <property type="entry name" value="ATP-NAD_kinase_N"/>
</dbReference>
<evidence type="ECO:0000256" key="6">
    <source>
        <dbReference type="ARBA" id="ARBA00023027"/>
    </source>
</evidence>
<dbReference type="STRING" id="1121338.CLTEP_00950"/>
<dbReference type="GO" id="GO:0005737">
    <property type="term" value="C:cytoplasm"/>
    <property type="evidence" value="ECO:0007669"/>
    <property type="project" value="UniProtKB-SubCell"/>
</dbReference>
<dbReference type="InterPro" id="IPR017437">
    <property type="entry name" value="ATP-NAD_kinase_PpnK-typ_C"/>
</dbReference>
<evidence type="ECO:0000256" key="8">
    <source>
        <dbReference type="HAMAP-Rule" id="MF_00361"/>
    </source>
</evidence>
<evidence type="ECO:0000313" key="10">
    <source>
        <dbReference type="Proteomes" id="UP000075531"/>
    </source>
</evidence>